<accession>A0A136JA31</accession>
<feature type="non-terminal residue" evidence="1">
    <location>
        <position position="110"/>
    </location>
</feature>
<dbReference type="Proteomes" id="UP000070501">
    <property type="component" value="Unassembled WGS sequence"/>
</dbReference>
<dbReference type="InParanoid" id="A0A136JA31"/>
<dbReference type="EMBL" id="KQ964247">
    <property type="protein sequence ID" value="KXJ93946.1"/>
    <property type="molecule type" value="Genomic_DNA"/>
</dbReference>
<protein>
    <submittedName>
        <fullName evidence="1">Uncharacterized protein</fullName>
    </submittedName>
</protein>
<evidence type="ECO:0000313" key="2">
    <source>
        <dbReference type="Proteomes" id="UP000070501"/>
    </source>
</evidence>
<reference evidence="2" key="1">
    <citation type="submission" date="2016-02" db="EMBL/GenBank/DDBJ databases">
        <title>Draft genome sequence of Microdochium bolleyi, a fungal endophyte of beachgrass.</title>
        <authorList>
            <consortium name="DOE Joint Genome Institute"/>
            <person name="David A.S."/>
            <person name="May G."/>
            <person name="Haridas S."/>
            <person name="Lim J."/>
            <person name="Wang M."/>
            <person name="Labutti K."/>
            <person name="Lipzen A."/>
            <person name="Barry K."/>
            <person name="Grigoriev I.V."/>
        </authorList>
    </citation>
    <scope>NUCLEOTIDE SEQUENCE [LARGE SCALE GENOMIC DNA]</scope>
    <source>
        <strain evidence="2">J235TASD1</strain>
    </source>
</reference>
<evidence type="ECO:0000313" key="1">
    <source>
        <dbReference type="EMBL" id="KXJ93946.1"/>
    </source>
</evidence>
<keyword evidence="2" id="KW-1185">Reference proteome</keyword>
<gene>
    <name evidence="1" type="ORF">Micbo1qcDRAFT_158860</name>
</gene>
<organism evidence="1 2">
    <name type="scientific">Microdochium bolleyi</name>
    <dbReference type="NCBI Taxonomy" id="196109"/>
    <lineage>
        <taxon>Eukaryota</taxon>
        <taxon>Fungi</taxon>
        <taxon>Dikarya</taxon>
        <taxon>Ascomycota</taxon>
        <taxon>Pezizomycotina</taxon>
        <taxon>Sordariomycetes</taxon>
        <taxon>Xylariomycetidae</taxon>
        <taxon>Xylariales</taxon>
        <taxon>Microdochiaceae</taxon>
        <taxon>Microdochium</taxon>
    </lineage>
</organism>
<sequence length="110" mass="11625">MAVMDEARVLTCLAPGATQTSASVNCFTVQSAVTKCSPSSVFNAAGAIRKWWCCGLGLLCTRTSYGGEPVWRGRDGAYGAGVLELVERARHGVWWLVAALGGVVAEKRCC</sequence>
<name>A0A136JA31_9PEZI</name>
<proteinExistence type="predicted"/>
<dbReference type="AlphaFoldDB" id="A0A136JA31"/>